<sequence>MITAEKVLRRGRLYVEDTYLELGVGGTGGQRAILVEAMALLDNVLKTGQTDQEYEQGFMHTITRLEQVQQDMQGIRFMKERTFTKELIASLQRIAQDEEVPV</sequence>
<evidence type="ECO:0000313" key="1">
    <source>
        <dbReference type="EMBL" id="MDI3234200.1"/>
    </source>
</evidence>
<proteinExistence type="predicted"/>
<gene>
    <name evidence="1" type="ORF">QK289_04200</name>
</gene>
<name>A0ABT6QZS5_9BACL</name>
<reference evidence="1 2" key="1">
    <citation type="submission" date="2023-04" db="EMBL/GenBank/DDBJ databases">
        <title>Antarctic isolates genomes.</title>
        <authorList>
            <person name="Dimov S.G."/>
        </authorList>
    </citation>
    <scope>NUCLEOTIDE SEQUENCE [LARGE SCALE GENOMIC DNA]</scope>
    <source>
        <strain evidence="1 2">AL19</strain>
    </source>
</reference>
<dbReference type="RefSeq" id="WP_282354771.1">
    <property type="nucleotide sequence ID" value="NZ_JASBQV010000004.1"/>
</dbReference>
<dbReference type="EMBL" id="JASBQV010000004">
    <property type="protein sequence ID" value="MDI3234200.1"/>
    <property type="molecule type" value="Genomic_DNA"/>
</dbReference>
<accession>A0ABT6QZS5</accession>
<protein>
    <submittedName>
        <fullName evidence="1">Uncharacterized protein</fullName>
    </submittedName>
</protein>
<comment type="caution">
    <text evidence="1">The sequence shown here is derived from an EMBL/GenBank/DDBJ whole genome shotgun (WGS) entry which is preliminary data.</text>
</comment>
<keyword evidence="2" id="KW-1185">Reference proteome</keyword>
<organism evidence="1 2">
    <name type="scientific">Exiguobacterium antarcticum</name>
    <dbReference type="NCBI Taxonomy" id="132920"/>
    <lineage>
        <taxon>Bacteria</taxon>
        <taxon>Bacillati</taxon>
        <taxon>Bacillota</taxon>
        <taxon>Bacilli</taxon>
        <taxon>Bacillales</taxon>
        <taxon>Bacillales Family XII. Incertae Sedis</taxon>
        <taxon>Exiguobacterium</taxon>
    </lineage>
</organism>
<dbReference type="Proteomes" id="UP001243286">
    <property type="component" value="Unassembled WGS sequence"/>
</dbReference>
<evidence type="ECO:0000313" key="2">
    <source>
        <dbReference type="Proteomes" id="UP001243286"/>
    </source>
</evidence>